<feature type="domain" description="ABC transporter" evidence="6">
    <location>
        <begin position="15"/>
        <end position="247"/>
    </location>
</feature>
<gene>
    <name evidence="7" type="ORF">DVS28_a2024</name>
</gene>
<dbReference type="AlphaFoldDB" id="A0A346XWW2"/>
<evidence type="ECO:0000256" key="3">
    <source>
        <dbReference type="ARBA" id="ARBA00022741"/>
    </source>
</evidence>
<reference evidence="7 8" key="1">
    <citation type="submission" date="2018-09" db="EMBL/GenBank/DDBJ databases">
        <title>Complete genome sequence of Euzebya sp. DY32-46 isolated from seawater of Pacific Ocean.</title>
        <authorList>
            <person name="Xu L."/>
            <person name="Wu Y.-H."/>
            <person name="Xu X.-W."/>
        </authorList>
    </citation>
    <scope>NUCLEOTIDE SEQUENCE [LARGE SCALE GENOMIC DNA]</scope>
    <source>
        <strain evidence="7 8">DY32-46</strain>
    </source>
</reference>
<dbReference type="RefSeq" id="WP_114591323.1">
    <property type="nucleotide sequence ID" value="NZ_CP031165.1"/>
</dbReference>
<dbReference type="PROSITE" id="PS00211">
    <property type="entry name" value="ABC_TRANSPORTER_1"/>
    <property type="match status" value="1"/>
</dbReference>
<evidence type="ECO:0000256" key="4">
    <source>
        <dbReference type="ARBA" id="ARBA00022840"/>
    </source>
</evidence>
<accession>A0A346XWW2</accession>
<dbReference type="Pfam" id="PF00005">
    <property type="entry name" value="ABC_tran"/>
    <property type="match status" value="1"/>
</dbReference>
<evidence type="ECO:0000256" key="1">
    <source>
        <dbReference type="ARBA" id="ARBA00005417"/>
    </source>
</evidence>
<dbReference type="OrthoDB" id="9805514at2"/>
<dbReference type="Gene3D" id="3.40.50.300">
    <property type="entry name" value="P-loop containing nucleotide triphosphate hydrolases"/>
    <property type="match status" value="1"/>
</dbReference>
<evidence type="ECO:0000313" key="7">
    <source>
        <dbReference type="EMBL" id="AXV06709.1"/>
    </source>
</evidence>
<name>A0A346XWW2_9ACTN</name>
<evidence type="ECO:0000256" key="2">
    <source>
        <dbReference type="ARBA" id="ARBA00022448"/>
    </source>
</evidence>
<dbReference type="PROSITE" id="PS50893">
    <property type="entry name" value="ABC_TRANSPORTER_2"/>
    <property type="match status" value="1"/>
</dbReference>
<organism evidence="7 8">
    <name type="scientific">Euzebya pacifica</name>
    <dbReference type="NCBI Taxonomy" id="1608957"/>
    <lineage>
        <taxon>Bacteria</taxon>
        <taxon>Bacillati</taxon>
        <taxon>Actinomycetota</taxon>
        <taxon>Nitriliruptoria</taxon>
        <taxon>Euzebyales</taxon>
    </lineage>
</organism>
<dbReference type="PANTHER" id="PTHR43820:SF8">
    <property type="entry name" value="ABC TRANSPORTER SUBSTRATE-BINDING PROTEIN"/>
    <property type="match status" value="1"/>
</dbReference>
<dbReference type="InterPro" id="IPR027417">
    <property type="entry name" value="P-loop_NTPase"/>
</dbReference>
<dbReference type="SMART" id="SM00382">
    <property type="entry name" value="AAA"/>
    <property type="match status" value="1"/>
</dbReference>
<evidence type="ECO:0000256" key="5">
    <source>
        <dbReference type="ARBA" id="ARBA00022970"/>
    </source>
</evidence>
<keyword evidence="4 7" id="KW-0067">ATP-binding</keyword>
<dbReference type="EMBL" id="CP031165">
    <property type="protein sequence ID" value="AXV06709.1"/>
    <property type="molecule type" value="Genomic_DNA"/>
</dbReference>
<dbReference type="InterPro" id="IPR003593">
    <property type="entry name" value="AAA+_ATPase"/>
</dbReference>
<dbReference type="PANTHER" id="PTHR43820">
    <property type="entry name" value="HIGH-AFFINITY BRANCHED-CHAIN AMINO ACID TRANSPORT ATP-BINDING PROTEIN LIVF"/>
    <property type="match status" value="1"/>
</dbReference>
<evidence type="ECO:0000259" key="6">
    <source>
        <dbReference type="PROSITE" id="PS50893"/>
    </source>
</evidence>
<keyword evidence="8" id="KW-1185">Reference proteome</keyword>
<dbReference type="SUPFAM" id="SSF52540">
    <property type="entry name" value="P-loop containing nucleoside triphosphate hydrolases"/>
    <property type="match status" value="1"/>
</dbReference>
<keyword evidence="5" id="KW-0029">Amino-acid transport</keyword>
<dbReference type="CDD" id="cd03224">
    <property type="entry name" value="ABC_TM1139_LivF_branched"/>
    <property type="match status" value="1"/>
</dbReference>
<proteinExistence type="inferred from homology"/>
<dbReference type="GO" id="GO:0015658">
    <property type="term" value="F:branched-chain amino acid transmembrane transporter activity"/>
    <property type="evidence" value="ECO:0007669"/>
    <property type="project" value="TreeGrafter"/>
</dbReference>
<dbReference type="GO" id="GO:0005524">
    <property type="term" value="F:ATP binding"/>
    <property type="evidence" value="ECO:0007669"/>
    <property type="project" value="UniProtKB-KW"/>
</dbReference>
<dbReference type="GO" id="GO:0015807">
    <property type="term" value="P:L-amino acid transport"/>
    <property type="evidence" value="ECO:0007669"/>
    <property type="project" value="TreeGrafter"/>
</dbReference>
<keyword evidence="2" id="KW-0813">Transport</keyword>
<dbReference type="GO" id="GO:0016887">
    <property type="term" value="F:ATP hydrolysis activity"/>
    <property type="evidence" value="ECO:0007669"/>
    <property type="project" value="InterPro"/>
</dbReference>
<dbReference type="Proteomes" id="UP000264006">
    <property type="component" value="Chromosome"/>
</dbReference>
<dbReference type="InterPro" id="IPR017871">
    <property type="entry name" value="ABC_transporter-like_CS"/>
</dbReference>
<comment type="similarity">
    <text evidence="1">Belongs to the ABC transporter superfamily.</text>
</comment>
<protein>
    <submittedName>
        <fullName evidence="7">Branched-chain amino acid transport ATP-binding protein LivF</fullName>
    </submittedName>
</protein>
<dbReference type="InterPro" id="IPR052156">
    <property type="entry name" value="BCAA_Transport_ATP-bd_LivF"/>
</dbReference>
<dbReference type="KEGG" id="euz:DVS28_a2024"/>
<keyword evidence="3" id="KW-0547">Nucleotide-binding</keyword>
<sequence>MTAIEQSPQTKTPILKLEQVEVVYNKLATAITGVSVEVAAGGITAVLGTNGAGKTTTLKAVSGFLSSDNADITDGHILLDGDDITGMAPHQVARGGIALVPERDKVFDTLTVLDNLKASARVADGVEDAFDAFPRLRAVEQNLAGYLSGGEKQMLAMAMALSTGPSLLLVDELSLGLAPLIVTSLLQDLRRVQRARGISVLLVEQNALAALDVADYGYVIEDGRIVFDGTPEQLLEHGDIKEFYLGTNDAEAARRSYRDVRQYRRKRRWWG</sequence>
<dbReference type="InterPro" id="IPR003439">
    <property type="entry name" value="ABC_transporter-like_ATP-bd"/>
</dbReference>
<evidence type="ECO:0000313" key="8">
    <source>
        <dbReference type="Proteomes" id="UP000264006"/>
    </source>
</evidence>